<dbReference type="Gene3D" id="3.30.2350.20">
    <property type="entry name" value="TruD, catalytic domain"/>
    <property type="match status" value="2"/>
</dbReference>
<dbReference type="Proteomes" id="UP000327000">
    <property type="component" value="Unassembled WGS sequence"/>
</dbReference>
<dbReference type="GO" id="GO:0140098">
    <property type="term" value="F:catalytic activity, acting on RNA"/>
    <property type="evidence" value="ECO:0007669"/>
    <property type="project" value="UniProtKB-ARBA"/>
</dbReference>
<dbReference type="SUPFAM" id="SSF55120">
    <property type="entry name" value="Pseudouridine synthase"/>
    <property type="match status" value="1"/>
</dbReference>
<proteinExistence type="predicted"/>
<name>A0A5N5VX77_STRMB</name>
<gene>
    <name evidence="1" type="primary">truD</name>
    <name evidence="1" type="ORF">FRZ00_33815</name>
</gene>
<evidence type="ECO:0000313" key="1">
    <source>
        <dbReference type="EMBL" id="KAB7833460.1"/>
    </source>
</evidence>
<dbReference type="EMBL" id="VOKX01000139">
    <property type="protein sequence ID" value="KAB7833460.1"/>
    <property type="molecule type" value="Genomic_DNA"/>
</dbReference>
<dbReference type="InterPro" id="IPR020103">
    <property type="entry name" value="PsdUridine_synth_cat_dom_sf"/>
</dbReference>
<dbReference type="GO" id="GO:0001522">
    <property type="term" value="P:pseudouridine synthesis"/>
    <property type="evidence" value="ECO:0007669"/>
    <property type="project" value="InterPro"/>
</dbReference>
<dbReference type="PANTHER" id="PTHR13326:SF21">
    <property type="entry name" value="PSEUDOURIDYLATE SYNTHASE PUS7L"/>
    <property type="match status" value="1"/>
</dbReference>
<dbReference type="GO" id="GO:0003723">
    <property type="term" value="F:RNA binding"/>
    <property type="evidence" value="ECO:0007669"/>
    <property type="project" value="InterPro"/>
</dbReference>
<dbReference type="PANTHER" id="PTHR13326">
    <property type="entry name" value="TRNA PSEUDOURIDINE SYNTHASE D"/>
    <property type="match status" value="1"/>
</dbReference>
<dbReference type="GO" id="GO:0009982">
    <property type="term" value="F:pseudouridine synthase activity"/>
    <property type="evidence" value="ECO:0007669"/>
    <property type="project" value="InterPro"/>
</dbReference>
<dbReference type="InterPro" id="IPR042214">
    <property type="entry name" value="TruD_catalytic"/>
</dbReference>
<keyword evidence="2" id="KW-1185">Reference proteome</keyword>
<evidence type="ECO:0000313" key="2">
    <source>
        <dbReference type="Proteomes" id="UP000327000"/>
    </source>
</evidence>
<dbReference type="GO" id="GO:0006396">
    <property type="term" value="P:RNA processing"/>
    <property type="evidence" value="ECO:0007669"/>
    <property type="project" value="UniProtKB-ARBA"/>
</dbReference>
<comment type="caution">
    <text evidence="1">The sequence shown here is derived from an EMBL/GenBank/DDBJ whole genome shotgun (WGS) entry which is preliminary data.</text>
</comment>
<organism evidence="1 2">
    <name type="scientific">Streptomyces mobaraensis</name>
    <name type="common">Streptoverticillium mobaraense</name>
    <dbReference type="NCBI Taxonomy" id="35621"/>
    <lineage>
        <taxon>Bacteria</taxon>
        <taxon>Bacillati</taxon>
        <taxon>Actinomycetota</taxon>
        <taxon>Actinomycetes</taxon>
        <taxon>Kitasatosporales</taxon>
        <taxon>Streptomycetaceae</taxon>
        <taxon>Streptomyces</taxon>
    </lineage>
</organism>
<dbReference type="InterPro" id="IPR001656">
    <property type="entry name" value="PsdUridine_synth_TruD"/>
</dbReference>
<accession>A0A5N5VX77</accession>
<dbReference type="OrthoDB" id="1550679at2"/>
<dbReference type="Pfam" id="PF01142">
    <property type="entry name" value="TruD"/>
    <property type="match status" value="1"/>
</dbReference>
<dbReference type="AlphaFoldDB" id="A0A5N5VX77"/>
<reference evidence="1 2" key="1">
    <citation type="journal article" date="2019" name="Microb. Cell Fact.">
        <title>Exploring novel herbicidin analogues by transcriptional regulator overexpression and MS/MS molecular networking.</title>
        <authorList>
            <person name="Shi Y."/>
            <person name="Gu R."/>
            <person name="Li Y."/>
            <person name="Wang X."/>
            <person name="Ren W."/>
            <person name="Li X."/>
            <person name="Wang L."/>
            <person name="Xie Y."/>
            <person name="Hong B."/>
        </authorList>
    </citation>
    <scope>NUCLEOTIDE SEQUENCE [LARGE SCALE GENOMIC DNA]</scope>
    <source>
        <strain evidence="1 2">US-43</strain>
    </source>
</reference>
<protein>
    <submittedName>
        <fullName evidence="1">tRNA pseudouridine(13) synthase TruD</fullName>
    </submittedName>
</protein>
<sequence length="357" mass="39623">MAEPPFTYPSARPSRRVAATTSREETTLFVLKHRPEDFRVRENLVVPLTDDASAAHRYLLLHKRGYTTMEAVRLLADRIGVAGREVRYAGLKDEDGVTEQLLSVPARALADGLPEFPDGERRLRLAHYGYGHEPLAVGGLEGNAFRVVLRDLDDGAAGRLTERRRINLLFVNYYDTQRFGVPGGPKRTHLVGAALLDEEWARARHELAGLGAPESASARDWTGPDEDFFRSLDPRTVAFYLAAHSSYRWNAEVRGLIGAEHARDVTVDGLPYRFPAGAREAAALQARCPELAYTRYTWADGPEEHRVVRPTVVQTLVTVGAHGPDDAFPGRRAVELGFQLPSGSYATTALRQLMTQR</sequence>